<evidence type="ECO:0000259" key="4">
    <source>
        <dbReference type="Pfam" id="PF10145"/>
    </source>
</evidence>
<dbReference type="InterPro" id="IPR010090">
    <property type="entry name" value="Phage_tape_meas"/>
</dbReference>
<evidence type="ECO:0000313" key="6">
    <source>
        <dbReference type="Proteomes" id="UP000267250"/>
    </source>
</evidence>
<dbReference type="InterPro" id="IPR018247">
    <property type="entry name" value="EF_Hand_1_Ca_BS"/>
</dbReference>
<proteinExistence type="predicted"/>
<feature type="transmembrane region" description="Helical" evidence="3">
    <location>
        <begin position="616"/>
        <end position="637"/>
    </location>
</feature>
<dbReference type="Proteomes" id="UP000267250">
    <property type="component" value="Chromosome"/>
</dbReference>
<feature type="coiled-coil region" evidence="2">
    <location>
        <begin position="863"/>
        <end position="894"/>
    </location>
</feature>
<dbReference type="RefSeq" id="WP_127015864.1">
    <property type="nucleotide sequence ID" value="NZ_CP016379.1"/>
</dbReference>
<evidence type="ECO:0000313" key="5">
    <source>
        <dbReference type="EMBL" id="AZR72535.1"/>
    </source>
</evidence>
<name>A0A3Q9HQU2_9FIRM</name>
<feature type="coiled-coil region" evidence="2">
    <location>
        <begin position="1232"/>
        <end position="1296"/>
    </location>
</feature>
<keyword evidence="2" id="KW-0175">Coiled coil</keyword>
<dbReference type="KEGG" id="aft:BBF96_03535"/>
<dbReference type="NCBIfam" id="TIGR01760">
    <property type="entry name" value="tape_meas_TP901"/>
    <property type="match status" value="1"/>
</dbReference>
<dbReference type="PANTHER" id="PTHR37813">
    <property type="entry name" value="FELS-2 PROPHAGE PROTEIN"/>
    <property type="match status" value="1"/>
</dbReference>
<dbReference type="EMBL" id="CP016379">
    <property type="protein sequence ID" value="AZR72535.1"/>
    <property type="molecule type" value="Genomic_DNA"/>
</dbReference>
<dbReference type="OrthoDB" id="9780715at2"/>
<dbReference type="PANTHER" id="PTHR37813:SF1">
    <property type="entry name" value="FELS-2 PROPHAGE PROTEIN"/>
    <property type="match status" value="1"/>
</dbReference>
<keyword evidence="3" id="KW-0812">Transmembrane</keyword>
<evidence type="ECO:0000256" key="3">
    <source>
        <dbReference type="SAM" id="Phobius"/>
    </source>
</evidence>
<dbReference type="GO" id="GO:0000272">
    <property type="term" value="P:polysaccharide catabolic process"/>
    <property type="evidence" value="ECO:0007669"/>
    <property type="project" value="InterPro"/>
</dbReference>
<gene>
    <name evidence="5" type="ORF">BBF96_03535</name>
</gene>
<feature type="coiled-coil region" evidence="2">
    <location>
        <begin position="1004"/>
        <end position="1072"/>
    </location>
</feature>
<keyword evidence="6" id="KW-1185">Reference proteome</keyword>
<dbReference type="GO" id="GO:0004553">
    <property type="term" value="F:hydrolase activity, hydrolyzing O-glycosyl compounds"/>
    <property type="evidence" value="ECO:0007669"/>
    <property type="project" value="InterPro"/>
</dbReference>
<dbReference type="PROSITE" id="PS00448">
    <property type="entry name" value="CLOS_CELLULOSOME_RPT"/>
    <property type="match status" value="1"/>
</dbReference>
<sequence length="1509" mass="167253">MNDAAVLEMIIRARQQLHGIDATIQMIKKMKKQFRELARTVTTYAKQIKEAVEKVKESFIRLNNAMHMLRNTALKAFTAIVAFTGIPSKMYMDFQQGMSNVNTLLNVSREELDRYSQGVIEVSNKIGESAKELTGALYDIISAGVEASHSIEVLELSGKAAKAGMTQTKVAVNAGIAAINAYNLEISELSRVYDLQFSTVKKGVITFAQLASAQGQLIPSARKVNATLEEMYGSLAYLTKQGLSAEEASTSLARAFDALVEQKSSFAQLGINVFDEMTGQFRGLETIVTELADKLQGLTEEEQANLLENLGLDIRAQRAIIPMIKNIEQYKETVADVANSAGAMEEAYKRAIDNIAFHWNRAKQNVINAVMNIGMTFEDEIRDMLDQITAWARAIAGFVKDNKEVIKSVIESAIKLAGTVALFTMVAAAIMTLMTPIGMVTAGIGILAAAWYLNIGGIREKTENAVNFITQKWNELKLWWQDTTWTEKAKDIGKLVLNFGGFIWSESIDLLKKFDAWIGKQLDMDDNGRIDLGDLILLVKIIWESVNDIWNAFSDWMKDQGLVGGDLWEAIKNIWNSNIGNVLKIGFLVKWSAIKIPSLISYLITHVEGLSLLGSGVGLALSLGQIALVGAIIWSILPEDWKEEIRKNVINPVVEFVKKGWSELANFELDPHQLFVDFVEKVKEWVNNTLTLENFKKWGKLIGEAILEGIKSMINPANWFSNNYTKPAVMQSSYWSNYANPENWNIQSNADGGLIIGPGTGTSDSILSWVSNGEYIVNARATRKWLPLLEAINEDRLPKFASGGYINLSTGAGTGGGASFAEANIAILEILGLTGNTAAESTLRYLAQISHDTENFQVIAQIIAGLYKTVEDYRKELENIREETEKLINEYNNGDNGGNNGPPEAESNYWKEFVNVMSNILESTLDDFASIFEDTTRTFIIGITNTIHSLNAHEEGVWGAVSEITNLFKGGNFEEKLAGLSLETTSAMVSFFETIRDTIISYAEQNAEKQYEEFKEAVDQFQEVVEQLTDAIRQGGSLQKARELYQNTKLEAEQVAREYAQYQEAQRQAQGAKQGAGWGALLGGIAGFLIGGPIGATIGAAIGGAAGAGVGYLANEGINYEEELQKLTEELEKAKETLAKTIEESFGLGLQEVLSGLNHSIITAINNGEDLAIAVGTALYGHIKESLMQVFTWATNELIAQQLEPILTKVRDTIMNAIIQGSDINFDTLIDIEQLIQVGRQAEKQAQMMEELINKYKEALREAGIDEEIIDQLFPMTEAEQKAEELAQTVSGALRNALAEALEAGNIRDFSSAMGEAIYTHVKDALIQAFMQSEVYQEMFKKWFDVSDITFTGNLAEDFETIQDILDDLEQQLKAAGLGFNYTTIPMIGNGVTLDQGLYGTESYFAPSTLEAGRDMANTFATAIEQFTIATDSLVRSIDELTDSINYSKSKIQPFIWYRRPEPDLDYSNKQIHNHYHFEPKINNMFDGDKSTLFEEFVAWKRKLEMNQA</sequence>
<keyword evidence="3" id="KW-0472">Membrane</keyword>
<accession>A0A3Q9HQU2</accession>
<keyword evidence="1" id="KW-1188">Viral release from host cell</keyword>
<organism evidence="5 6">
    <name type="scientific">Anoxybacter fermentans</name>
    <dbReference type="NCBI Taxonomy" id="1323375"/>
    <lineage>
        <taxon>Bacteria</taxon>
        <taxon>Bacillati</taxon>
        <taxon>Bacillota</taxon>
        <taxon>Clostridia</taxon>
        <taxon>Halanaerobiales</taxon>
        <taxon>Anoxybacter</taxon>
    </lineage>
</organism>
<dbReference type="PROSITE" id="PS00018">
    <property type="entry name" value="EF_HAND_1"/>
    <property type="match status" value="1"/>
</dbReference>
<feature type="coiled-coil region" evidence="2">
    <location>
        <begin position="1117"/>
        <end position="1144"/>
    </location>
</feature>
<evidence type="ECO:0000256" key="2">
    <source>
        <dbReference type="SAM" id="Coils"/>
    </source>
</evidence>
<evidence type="ECO:0000256" key="1">
    <source>
        <dbReference type="ARBA" id="ARBA00022612"/>
    </source>
</evidence>
<dbReference type="InterPro" id="IPR002105">
    <property type="entry name" value="Dockerin_1_rpt"/>
</dbReference>
<feature type="domain" description="Phage tail tape measure protein" evidence="4">
    <location>
        <begin position="121"/>
        <end position="310"/>
    </location>
</feature>
<protein>
    <submittedName>
        <fullName evidence="5">Phage tail tape measure protein</fullName>
    </submittedName>
</protein>
<dbReference type="Pfam" id="PF10145">
    <property type="entry name" value="PhageMin_Tail"/>
    <property type="match status" value="1"/>
</dbReference>
<keyword evidence="3" id="KW-1133">Transmembrane helix</keyword>
<reference evidence="5 6" key="1">
    <citation type="submission" date="2016-07" db="EMBL/GenBank/DDBJ databases">
        <title>Genome and transcriptome analysis of iron-reducing fermentative bacteria Anoxybacter fermentans.</title>
        <authorList>
            <person name="Zeng X."/>
            <person name="Shao Z."/>
        </authorList>
    </citation>
    <scope>NUCLEOTIDE SEQUENCE [LARGE SCALE GENOMIC DNA]</scope>
    <source>
        <strain evidence="5 6">DY22613</strain>
    </source>
</reference>
<feature type="transmembrane region" description="Helical" evidence="3">
    <location>
        <begin position="420"/>
        <end position="453"/>
    </location>
</feature>